<dbReference type="EMBL" id="JBGFUD010007424">
    <property type="protein sequence ID" value="MFH4981543.1"/>
    <property type="molecule type" value="Genomic_DNA"/>
</dbReference>
<dbReference type="GO" id="GO:0016791">
    <property type="term" value="F:phosphatase activity"/>
    <property type="evidence" value="ECO:0007669"/>
    <property type="project" value="UniProtKB-ARBA"/>
</dbReference>
<dbReference type="Proteomes" id="UP001608902">
    <property type="component" value="Unassembled WGS sequence"/>
</dbReference>
<gene>
    <name evidence="1" type="ORF">AB6A40_008252</name>
</gene>
<reference evidence="1 2" key="1">
    <citation type="submission" date="2024-08" db="EMBL/GenBank/DDBJ databases">
        <title>Gnathostoma spinigerum genome.</title>
        <authorList>
            <person name="Gonzalez-Bertolin B."/>
            <person name="Monzon S."/>
            <person name="Zaballos A."/>
            <person name="Jimenez P."/>
            <person name="Dekumyoy P."/>
            <person name="Varona S."/>
            <person name="Cuesta I."/>
            <person name="Sumanam S."/>
            <person name="Adisakwattana P."/>
            <person name="Gasser R.B."/>
            <person name="Hernandez-Gonzalez A."/>
            <person name="Young N.D."/>
            <person name="Perteguer M.J."/>
        </authorList>
    </citation>
    <scope>NUCLEOTIDE SEQUENCE [LARGE SCALE GENOMIC DNA]</scope>
    <source>
        <strain evidence="1">AL3</strain>
        <tissue evidence="1">Liver</tissue>
    </source>
</reference>
<proteinExistence type="predicted"/>
<dbReference type="AlphaFoldDB" id="A0ABD6ENU8"/>
<evidence type="ECO:0000313" key="2">
    <source>
        <dbReference type="Proteomes" id="UP001608902"/>
    </source>
</evidence>
<evidence type="ECO:0000313" key="1">
    <source>
        <dbReference type="EMBL" id="MFH4981543.1"/>
    </source>
</evidence>
<dbReference type="InterPro" id="IPR029033">
    <property type="entry name" value="His_PPase_superfam"/>
</dbReference>
<keyword evidence="2" id="KW-1185">Reference proteome</keyword>
<organism evidence="1 2">
    <name type="scientific">Gnathostoma spinigerum</name>
    <dbReference type="NCBI Taxonomy" id="75299"/>
    <lineage>
        <taxon>Eukaryota</taxon>
        <taxon>Metazoa</taxon>
        <taxon>Ecdysozoa</taxon>
        <taxon>Nematoda</taxon>
        <taxon>Chromadorea</taxon>
        <taxon>Rhabditida</taxon>
        <taxon>Spirurina</taxon>
        <taxon>Gnathostomatomorpha</taxon>
        <taxon>Gnathostomatoidea</taxon>
        <taxon>Gnathostomatidae</taxon>
        <taxon>Gnathostoma</taxon>
    </lineage>
</organism>
<name>A0ABD6ENU8_9BILA</name>
<dbReference type="Gene3D" id="3.40.50.1240">
    <property type="entry name" value="Phosphoglycerate mutase-like"/>
    <property type="match status" value="1"/>
</dbReference>
<comment type="caution">
    <text evidence="1">The sequence shown here is derived from an EMBL/GenBank/DDBJ whole genome shotgun (WGS) entry which is preliminary data.</text>
</comment>
<dbReference type="SUPFAM" id="SSF53254">
    <property type="entry name" value="Phosphoglycerate mutase-like"/>
    <property type="match status" value="1"/>
</dbReference>
<protein>
    <submittedName>
        <fullName evidence="1">Uncharacterized protein</fullName>
    </submittedName>
</protein>
<sequence length="103" mass="11872">MPRLTVQGLLAALEIPMHAITRSRSKMPPEVHFGSTLIFELHNRSSHPYLKVLYVDDLESGHFINVVHDIPVCSPAEDQMCSFERFRKLAKYCPKGELYCREK</sequence>
<accession>A0ABD6ENU8</accession>